<dbReference type="Proteomes" id="UP000649289">
    <property type="component" value="Unassembled WGS sequence"/>
</dbReference>
<keyword evidence="2" id="KW-1185">Reference proteome</keyword>
<protein>
    <submittedName>
        <fullName evidence="1">LOG family protein</fullName>
    </submittedName>
</protein>
<proteinExistence type="predicted"/>
<dbReference type="InterPro" id="IPR041164">
    <property type="entry name" value="LDcluster4"/>
</dbReference>
<organism evidence="1 2">
    <name type="scientific">Nocardioides hwasunensis</name>
    <dbReference type="NCBI Taxonomy" id="397258"/>
    <lineage>
        <taxon>Bacteria</taxon>
        <taxon>Bacillati</taxon>
        <taxon>Actinomycetota</taxon>
        <taxon>Actinomycetes</taxon>
        <taxon>Propionibacteriales</taxon>
        <taxon>Nocardioidaceae</taxon>
        <taxon>Nocardioides</taxon>
    </lineage>
</organism>
<dbReference type="PANTHER" id="PTHR43393">
    <property type="entry name" value="CYTOKININ RIBOSIDE 5'-MONOPHOSPHATE PHOSPHORIBOHYDROLASE"/>
    <property type="match status" value="1"/>
</dbReference>
<dbReference type="InterPro" id="IPR052341">
    <property type="entry name" value="LOG_family_nucleotidases"/>
</dbReference>
<name>A0ABR8MJ47_9ACTN</name>
<comment type="caution">
    <text evidence="1">The sequence shown here is derived from an EMBL/GenBank/DDBJ whole genome shotgun (WGS) entry which is preliminary data.</text>
</comment>
<dbReference type="RefSeq" id="WP_191198446.1">
    <property type="nucleotide sequence ID" value="NZ_BAAAPA010000003.1"/>
</dbReference>
<dbReference type="Gene3D" id="3.40.50.450">
    <property type="match status" value="1"/>
</dbReference>
<dbReference type="Pfam" id="PF18306">
    <property type="entry name" value="LDcluster4"/>
    <property type="match status" value="1"/>
</dbReference>
<dbReference type="EMBL" id="JACXYY010000002">
    <property type="protein sequence ID" value="MBD3914119.1"/>
    <property type="molecule type" value="Genomic_DNA"/>
</dbReference>
<dbReference type="PANTHER" id="PTHR43393:SF3">
    <property type="entry name" value="LYSINE DECARBOXYLASE-LIKE PROTEIN"/>
    <property type="match status" value="1"/>
</dbReference>
<reference evidence="1 2" key="1">
    <citation type="submission" date="2020-09" db="EMBL/GenBank/DDBJ databases">
        <title>novel species in genus Nocardioides.</title>
        <authorList>
            <person name="Zhang G."/>
        </authorList>
    </citation>
    <scope>NUCLEOTIDE SEQUENCE [LARGE SCALE GENOMIC DNA]</scope>
    <source>
        <strain evidence="1 2">19197</strain>
    </source>
</reference>
<evidence type="ECO:0000313" key="2">
    <source>
        <dbReference type="Proteomes" id="UP000649289"/>
    </source>
</evidence>
<evidence type="ECO:0000313" key="1">
    <source>
        <dbReference type="EMBL" id="MBD3914119.1"/>
    </source>
</evidence>
<accession>A0ABR8MJ47</accession>
<dbReference type="SUPFAM" id="SSF102405">
    <property type="entry name" value="MCP/YpsA-like"/>
    <property type="match status" value="1"/>
</dbReference>
<sequence>MGAQRDSVEIAVIGSARLGPDDEVYQDAVRLGRALATEGWTVVTGGYGGLMGATSSGAAAAGGHTVGLPMSAWTHLTPHESNAEVRWAADYAERLRHLMAADVVVALPGGLGTLAEAAMVWGAAQTEPDAAQLVMVGQPWQDVRDVVGAGLIVDPADLAIARCVASVDDVVPAVRDALAHPSVSRGGRG</sequence>
<gene>
    <name evidence="1" type="ORF">IEZ25_05785</name>
</gene>